<dbReference type="Pfam" id="PF25243">
    <property type="entry name" value="WAV3_C"/>
    <property type="match status" value="1"/>
</dbReference>
<proteinExistence type="predicted"/>
<dbReference type="SMART" id="SM00184">
    <property type="entry name" value="RING"/>
    <property type="match status" value="1"/>
</dbReference>
<feature type="compositionally biased region" description="Polar residues" evidence="9">
    <location>
        <begin position="83"/>
        <end position="103"/>
    </location>
</feature>
<dbReference type="SUPFAM" id="SSF53300">
    <property type="entry name" value="vWA-like"/>
    <property type="match status" value="1"/>
</dbReference>
<evidence type="ECO:0000256" key="5">
    <source>
        <dbReference type="ARBA" id="ARBA00022771"/>
    </source>
</evidence>
<dbReference type="CDD" id="cd23114">
    <property type="entry name" value="RING-H2_WAVH2"/>
    <property type="match status" value="1"/>
</dbReference>
<feature type="compositionally biased region" description="Basic and acidic residues" evidence="9">
    <location>
        <begin position="676"/>
        <end position="688"/>
    </location>
</feature>
<dbReference type="InterPro" id="IPR001841">
    <property type="entry name" value="Znf_RING"/>
</dbReference>
<dbReference type="PANTHER" id="PTHR10579:SF59">
    <property type="entry name" value="E3 UBIQUITIN-PROTEIN LIGASE EDA40-RELATED"/>
    <property type="match status" value="1"/>
</dbReference>
<evidence type="ECO:0000259" key="10">
    <source>
        <dbReference type="PROSITE" id="PS50089"/>
    </source>
</evidence>
<keyword evidence="4" id="KW-0479">Metal-binding</keyword>
<dbReference type="InterPro" id="IPR002035">
    <property type="entry name" value="VWF_A"/>
</dbReference>
<feature type="compositionally biased region" description="Polar residues" evidence="9">
    <location>
        <begin position="29"/>
        <end position="40"/>
    </location>
</feature>
<feature type="compositionally biased region" description="Low complexity" evidence="9">
    <location>
        <begin position="104"/>
        <end position="114"/>
    </location>
</feature>
<evidence type="ECO:0000259" key="11">
    <source>
        <dbReference type="PROSITE" id="PS50234"/>
    </source>
</evidence>
<dbReference type="GO" id="GO:0061630">
    <property type="term" value="F:ubiquitin protein ligase activity"/>
    <property type="evidence" value="ECO:0007669"/>
    <property type="project" value="UniProtKB-EC"/>
</dbReference>
<dbReference type="Gene3D" id="3.40.50.410">
    <property type="entry name" value="von Willebrand factor, type A domain"/>
    <property type="match status" value="1"/>
</dbReference>
<feature type="compositionally biased region" description="Acidic residues" evidence="9">
    <location>
        <begin position="236"/>
        <end position="248"/>
    </location>
</feature>
<dbReference type="SMART" id="SM00327">
    <property type="entry name" value="VWA"/>
    <property type="match status" value="1"/>
</dbReference>
<keyword evidence="5 8" id="KW-0863">Zinc-finger</keyword>
<dbReference type="InterPro" id="IPR013087">
    <property type="entry name" value="Znf_C2H2_type"/>
</dbReference>
<evidence type="ECO:0000256" key="2">
    <source>
        <dbReference type="ARBA" id="ARBA00012483"/>
    </source>
</evidence>
<dbReference type="EC" id="2.3.2.27" evidence="2"/>
<dbReference type="Gene3D" id="3.30.40.10">
    <property type="entry name" value="Zinc/RING finger domain, C3HC4 (zinc finger)"/>
    <property type="match status" value="1"/>
</dbReference>
<dbReference type="Proteomes" id="UP000796880">
    <property type="component" value="Unassembled WGS sequence"/>
</dbReference>
<dbReference type="PANTHER" id="PTHR10579">
    <property type="entry name" value="CALCIUM-ACTIVATED CHLORIDE CHANNEL REGULATOR"/>
    <property type="match status" value="1"/>
</dbReference>
<reference evidence="12" key="1">
    <citation type="submission" date="2020-03" db="EMBL/GenBank/DDBJ databases">
        <title>A high-quality chromosome-level genome assembly of a woody plant with both climbing and erect habits, Rhamnella rubrinervis.</title>
        <authorList>
            <person name="Lu Z."/>
            <person name="Yang Y."/>
            <person name="Zhu X."/>
            <person name="Sun Y."/>
        </authorList>
    </citation>
    <scope>NUCLEOTIDE SEQUENCE</scope>
    <source>
        <strain evidence="12">BYM</strain>
        <tissue evidence="12">Leaf</tissue>
    </source>
</reference>
<gene>
    <name evidence="12" type="ORF">FNV43_RR17422</name>
</gene>
<feature type="compositionally biased region" description="Basic and acidic residues" evidence="9">
    <location>
        <begin position="198"/>
        <end position="216"/>
    </location>
</feature>
<dbReference type="SUPFAM" id="SSF57850">
    <property type="entry name" value="RING/U-box"/>
    <property type="match status" value="1"/>
</dbReference>
<keyword evidence="7" id="KW-0862">Zinc</keyword>
<feature type="domain" description="VWFA" evidence="11">
    <location>
        <begin position="327"/>
        <end position="473"/>
    </location>
</feature>
<evidence type="ECO:0000256" key="3">
    <source>
        <dbReference type="ARBA" id="ARBA00022679"/>
    </source>
</evidence>
<evidence type="ECO:0000256" key="1">
    <source>
        <dbReference type="ARBA" id="ARBA00000900"/>
    </source>
</evidence>
<sequence length="726" mass="79504">MVTGWRRAFCTSIPKDRQNKVLTEKQQHCDNTSNTHSPKISSKFGFFSNPSTPRLQSQPVSSPSLRCRTTANTPTSSLPSSPKLQCNVSAPHSKNNSPRLFQFSNPSSPKSPSSFSLLKSSLRISKSRCGICLQSVKAGQGTAIFTAECSHSFHFPCIASHVKKNQILACPVCSTNWKELPLLSIHHTSHTPQSGVTKSREPSKLRDVKTKSLRVYDDDEPLMSPTSGARFNPIPESDENESEQDENSSVEFQGFFVNAPTPHFIGTSNINLRNVEVKLLQESAVVAVGRSYETYALVLKIKAPPSNAASGVTTSSLLKPARRAPIDLVTVLDVSTTMNGVKLQMMKRAMRLVISSLCCTDRLSIVAFSATSKRLLPLRKMTSTGRRSARRIVDAIAGVGQGMCVNDALKKAAKVLEDRRERNPVATIMLMSDGQDELAGKSSFANQKRSSPVVSSTRLTHLEIPVHTIAFNDIGHVPSEDVFAKCVGGLLNVVVQDLRFQLGFASGSAPADIAAVYSLTGRPAAVGPCSVRLGDLYAEEERELLVELKVPASSIGSHHVLSVRSSHKDPSSQELVYSKEQALLIPRPHAVRSSTPNIERLRNLHVAARAVAESRRLVEHNDLSASHHLLTSARALLMQSSSASAEEYLRGLEAELADVNRRRQHQQLQSQKQRISGRELNRASEKPDPLTPTSAWRAAERLAKVAIMRKSMNRVSDLHGFENARF</sequence>
<dbReference type="PROSITE" id="PS50089">
    <property type="entry name" value="ZF_RING_2"/>
    <property type="match status" value="1"/>
</dbReference>
<comment type="caution">
    <text evidence="12">The sequence shown here is derived from an EMBL/GenBank/DDBJ whole genome shotgun (WGS) entry which is preliminary data.</text>
</comment>
<dbReference type="PROSITE" id="PS00028">
    <property type="entry name" value="ZINC_FINGER_C2H2_1"/>
    <property type="match status" value="1"/>
</dbReference>
<dbReference type="InterPro" id="IPR057427">
    <property type="entry name" value="WAV3_C"/>
</dbReference>
<dbReference type="Pfam" id="PF17123">
    <property type="entry name" value="zf-RING_11"/>
    <property type="match status" value="1"/>
</dbReference>
<evidence type="ECO:0000256" key="6">
    <source>
        <dbReference type="ARBA" id="ARBA00022786"/>
    </source>
</evidence>
<feature type="region of interest" description="Disordered" evidence="9">
    <location>
        <begin position="665"/>
        <end position="695"/>
    </location>
</feature>
<name>A0A8K0E9D5_9ROSA</name>
<evidence type="ECO:0000256" key="8">
    <source>
        <dbReference type="PROSITE-ProRule" id="PRU00175"/>
    </source>
</evidence>
<dbReference type="EMBL" id="VOIH02000008">
    <property type="protein sequence ID" value="KAF3439147.1"/>
    <property type="molecule type" value="Genomic_DNA"/>
</dbReference>
<keyword evidence="13" id="KW-1185">Reference proteome</keyword>
<dbReference type="PROSITE" id="PS50234">
    <property type="entry name" value="VWFA"/>
    <property type="match status" value="1"/>
</dbReference>
<organism evidence="12 13">
    <name type="scientific">Rhamnella rubrinervis</name>
    <dbReference type="NCBI Taxonomy" id="2594499"/>
    <lineage>
        <taxon>Eukaryota</taxon>
        <taxon>Viridiplantae</taxon>
        <taxon>Streptophyta</taxon>
        <taxon>Embryophyta</taxon>
        <taxon>Tracheophyta</taxon>
        <taxon>Spermatophyta</taxon>
        <taxon>Magnoliopsida</taxon>
        <taxon>eudicotyledons</taxon>
        <taxon>Gunneridae</taxon>
        <taxon>Pentapetalae</taxon>
        <taxon>rosids</taxon>
        <taxon>fabids</taxon>
        <taxon>Rosales</taxon>
        <taxon>Rhamnaceae</taxon>
        <taxon>rhamnoid group</taxon>
        <taxon>Rhamneae</taxon>
        <taxon>Rhamnella</taxon>
    </lineage>
</organism>
<feature type="region of interest" description="Disordered" evidence="9">
    <location>
        <begin position="24"/>
        <end position="114"/>
    </location>
</feature>
<keyword evidence="3" id="KW-0808">Transferase</keyword>
<keyword evidence="6" id="KW-0833">Ubl conjugation pathway</keyword>
<dbReference type="InterPro" id="IPR051266">
    <property type="entry name" value="CLCR"/>
</dbReference>
<dbReference type="FunFam" id="3.40.50.410:FF:000129">
    <property type="entry name" value="Probable E3 ubiquitin-protein ligase EDA40"/>
    <property type="match status" value="1"/>
</dbReference>
<comment type="catalytic activity">
    <reaction evidence="1">
        <text>S-ubiquitinyl-[E2 ubiquitin-conjugating enzyme]-L-cysteine + [acceptor protein]-L-lysine = [E2 ubiquitin-conjugating enzyme]-L-cysteine + N(6)-ubiquitinyl-[acceptor protein]-L-lysine.</text>
        <dbReference type="EC" id="2.3.2.27"/>
    </reaction>
</comment>
<evidence type="ECO:0000313" key="13">
    <source>
        <dbReference type="Proteomes" id="UP000796880"/>
    </source>
</evidence>
<feature type="domain" description="RING-type" evidence="10">
    <location>
        <begin position="129"/>
        <end position="174"/>
    </location>
</feature>
<evidence type="ECO:0000256" key="4">
    <source>
        <dbReference type="ARBA" id="ARBA00022723"/>
    </source>
</evidence>
<dbReference type="InterPro" id="IPR013083">
    <property type="entry name" value="Znf_RING/FYVE/PHD"/>
</dbReference>
<dbReference type="AlphaFoldDB" id="A0A8K0E9D5"/>
<feature type="compositionally biased region" description="Low complexity" evidence="9">
    <location>
        <begin position="69"/>
        <end position="82"/>
    </location>
</feature>
<accession>A0A8K0E9D5</accession>
<evidence type="ECO:0000256" key="9">
    <source>
        <dbReference type="SAM" id="MobiDB-lite"/>
    </source>
</evidence>
<dbReference type="OrthoDB" id="687730at2759"/>
<dbReference type="Pfam" id="PF13519">
    <property type="entry name" value="VWA_2"/>
    <property type="match status" value="1"/>
</dbReference>
<feature type="compositionally biased region" description="Polar residues" evidence="9">
    <location>
        <begin position="48"/>
        <end position="64"/>
    </location>
</feature>
<dbReference type="GO" id="GO:0008270">
    <property type="term" value="F:zinc ion binding"/>
    <property type="evidence" value="ECO:0007669"/>
    <property type="project" value="UniProtKB-KW"/>
</dbReference>
<evidence type="ECO:0000256" key="7">
    <source>
        <dbReference type="ARBA" id="ARBA00022833"/>
    </source>
</evidence>
<evidence type="ECO:0000313" key="12">
    <source>
        <dbReference type="EMBL" id="KAF3439147.1"/>
    </source>
</evidence>
<dbReference type="InterPro" id="IPR036465">
    <property type="entry name" value="vWFA_dom_sf"/>
</dbReference>
<feature type="region of interest" description="Disordered" evidence="9">
    <location>
        <begin position="188"/>
        <end position="249"/>
    </location>
</feature>
<protein>
    <recommendedName>
        <fullName evidence="2">RING-type E3 ubiquitin transferase</fullName>
        <ecNumber evidence="2">2.3.2.27</ecNumber>
    </recommendedName>
</protein>